<evidence type="ECO:0000259" key="3">
    <source>
        <dbReference type="PROSITE" id="PS50026"/>
    </source>
</evidence>
<dbReference type="Gene3D" id="2.10.25.140">
    <property type="match status" value="1"/>
</dbReference>
<dbReference type="EMBL" id="JBJKFK010001577">
    <property type="protein sequence ID" value="KAL3312723.1"/>
    <property type="molecule type" value="Genomic_DNA"/>
</dbReference>
<comment type="caution">
    <text evidence="4">The sequence shown here is derived from an EMBL/GenBank/DDBJ whole genome shotgun (WGS) entry which is preliminary data.</text>
</comment>
<sequence length="303" mass="33263">MRQVKRCFKNFFGKDCSIHCDPSTKNGNCNLETGQLVCNTGYFGPNCENRNPCIFERFCGAGGQCVFDESNLLASCVCHEGFSGPKCKTVSSEIKPCGGTVYDHHCSNGGICLVKEDKPICICPPGFDGPTCDHDFNECALSDLDMKNYVFGGGCNSPCCTDQYVCINSFGCYTCACLSNQEDSTCQPIKNGSCLFLSKNPDRIEILLGSNTQEPREKSSYKKFILIGCGVFAVIFGGALICLFIRQRSARGELTNYSKSGEGHHFALNFEARSSADQIPLALRNSPNAVYEEVKKEHEIYDE</sequence>
<reference evidence="4 5" key="1">
    <citation type="submission" date="2024-11" db="EMBL/GenBank/DDBJ databases">
        <title>Adaptive evolution of stress response genes in parasites aligns with host niche diversity.</title>
        <authorList>
            <person name="Hahn C."/>
            <person name="Resl P."/>
        </authorList>
    </citation>
    <scope>NUCLEOTIDE SEQUENCE [LARGE SCALE GENOMIC DNA]</scope>
    <source>
        <strain evidence="4">EGGRZ-B1_66</strain>
        <tissue evidence="4">Body</tissue>
    </source>
</reference>
<evidence type="ECO:0000256" key="2">
    <source>
        <dbReference type="SAM" id="Phobius"/>
    </source>
</evidence>
<dbReference type="InterPro" id="IPR000742">
    <property type="entry name" value="EGF"/>
</dbReference>
<keyword evidence="2" id="KW-0812">Transmembrane</keyword>
<name>A0ABD2Q050_9PLAT</name>
<proteinExistence type="predicted"/>
<evidence type="ECO:0000313" key="4">
    <source>
        <dbReference type="EMBL" id="KAL3312723.1"/>
    </source>
</evidence>
<gene>
    <name evidence="4" type="ORF">Ciccas_008678</name>
</gene>
<accession>A0ABD2Q050</accession>
<feature type="domain" description="EGF-like" evidence="3">
    <location>
        <begin position="93"/>
        <end position="133"/>
    </location>
</feature>
<keyword evidence="1" id="KW-1015">Disulfide bond</keyword>
<keyword evidence="5" id="KW-1185">Reference proteome</keyword>
<keyword evidence="1" id="KW-0245">EGF-like domain</keyword>
<dbReference type="PANTHER" id="PTHR24033">
    <property type="entry name" value="EGF-LIKE DOMAIN-CONTAINING PROTEIN"/>
    <property type="match status" value="1"/>
</dbReference>
<feature type="transmembrane region" description="Helical" evidence="2">
    <location>
        <begin position="224"/>
        <end position="245"/>
    </location>
</feature>
<feature type="domain" description="EGF-like" evidence="3">
    <location>
        <begin position="49"/>
        <end position="88"/>
    </location>
</feature>
<dbReference type="SMART" id="SM00181">
    <property type="entry name" value="EGF"/>
    <property type="match status" value="2"/>
</dbReference>
<keyword evidence="2" id="KW-0472">Membrane</keyword>
<feature type="disulfide bond" evidence="1">
    <location>
        <begin position="59"/>
        <end position="76"/>
    </location>
</feature>
<dbReference type="PROSITE" id="PS00022">
    <property type="entry name" value="EGF_1"/>
    <property type="match status" value="2"/>
</dbReference>
<protein>
    <recommendedName>
        <fullName evidence="3">EGF-like domain-containing protein</fullName>
    </recommendedName>
</protein>
<dbReference type="Pfam" id="PF00008">
    <property type="entry name" value="EGF"/>
    <property type="match status" value="1"/>
</dbReference>
<evidence type="ECO:0000256" key="1">
    <source>
        <dbReference type="PROSITE-ProRule" id="PRU00076"/>
    </source>
</evidence>
<comment type="caution">
    <text evidence="1">Lacks conserved residue(s) required for the propagation of feature annotation.</text>
</comment>
<dbReference type="SUPFAM" id="SSF57196">
    <property type="entry name" value="EGF/Laminin"/>
    <property type="match status" value="1"/>
</dbReference>
<dbReference type="PROSITE" id="PS50026">
    <property type="entry name" value="EGF_3"/>
    <property type="match status" value="2"/>
</dbReference>
<dbReference type="AlphaFoldDB" id="A0ABD2Q050"/>
<dbReference type="PANTHER" id="PTHR24033:SF151">
    <property type="entry name" value="NOTCH 2"/>
    <property type="match status" value="1"/>
</dbReference>
<feature type="disulfide bond" evidence="1">
    <location>
        <begin position="123"/>
        <end position="132"/>
    </location>
</feature>
<keyword evidence="2" id="KW-1133">Transmembrane helix</keyword>
<dbReference type="InterPro" id="IPR051830">
    <property type="entry name" value="NOTCH_homolog"/>
</dbReference>
<feature type="disulfide bond" evidence="1">
    <location>
        <begin position="78"/>
        <end position="87"/>
    </location>
</feature>
<dbReference type="PROSITE" id="PS01186">
    <property type="entry name" value="EGF_2"/>
    <property type="match status" value="2"/>
</dbReference>
<dbReference type="Gene3D" id="2.10.25.10">
    <property type="entry name" value="Laminin"/>
    <property type="match status" value="2"/>
</dbReference>
<evidence type="ECO:0000313" key="5">
    <source>
        <dbReference type="Proteomes" id="UP001626550"/>
    </source>
</evidence>
<organism evidence="4 5">
    <name type="scientific">Cichlidogyrus casuarinus</name>
    <dbReference type="NCBI Taxonomy" id="1844966"/>
    <lineage>
        <taxon>Eukaryota</taxon>
        <taxon>Metazoa</taxon>
        <taxon>Spiralia</taxon>
        <taxon>Lophotrochozoa</taxon>
        <taxon>Platyhelminthes</taxon>
        <taxon>Monogenea</taxon>
        <taxon>Monopisthocotylea</taxon>
        <taxon>Dactylogyridea</taxon>
        <taxon>Ancyrocephalidae</taxon>
        <taxon>Cichlidogyrus</taxon>
    </lineage>
</organism>
<dbReference type="Proteomes" id="UP001626550">
    <property type="component" value="Unassembled WGS sequence"/>
</dbReference>